<comment type="caution">
    <text evidence="1">The sequence shown here is derived from an EMBL/GenBank/DDBJ whole genome shotgun (WGS) entry which is preliminary data.</text>
</comment>
<dbReference type="eggNOG" id="ENOG502Z898">
    <property type="taxonomic scope" value="Bacteria"/>
</dbReference>
<dbReference type="PATRIC" id="fig|1308866.3.peg.1142"/>
<keyword evidence="2" id="KW-1185">Reference proteome</keyword>
<dbReference type="Proteomes" id="UP000012283">
    <property type="component" value="Unassembled WGS sequence"/>
</dbReference>
<proteinExistence type="predicted"/>
<evidence type="ECO:0000313" key="2">
    <source>
        <dbReference type="Proteomes" id="UP000012283"/>
    </source>
</evidence>
<dbReference type="RefSeq" id="WP_003466473.1">
    <property type="nucleotide sequence ID" value="NZ_APML01000019.1"/>
</dbReference>
<reference evidence="1 2" key="1">
    <citation type="submission" date="2013-03" db="EMBL/GenBank/DDBJ databases">
        <title>Draft genome sequence of Gracibacillus halophilus YIM-C55.5, a moderately halophilic and thermophilic organism from the Xiaochaidamu salt lake.</title>
        <authorList>
            <person name="Sugumar T."/>
            <person name="Polireddy D.R."/>
            <person name="Antony A."/>
            <person name="Madhava Y.R."/>
            <person name="Sivakumar N."/>
        </authorList>
    </citation>
    <scope>NUCLEOTIDE SEQUENCE [LARGE SCALE GENOMIC DNA]</scope>
    <source>
        <strain evidence="1 2">YIM-C55.5</strain>
    </source>
</reference>
<sequence>MVKDKLSQTVMILLCISAIIGVTVYSKDDTETLQYFPLDQTYQFLSADTLLTLLQETSNDQYRISWQTNSELDEPVYLRQDVSLLYMDGVLKGINGVWKEDVEDLTLTKDFEESDSSHFQAITLHHGEIHYPDDEIKSIQTMSNDYLYVIDSPHTPLESFRQPKNKFQRDWKQTIDHATQQQLQYTWKRWIEEAEIDINRYQLVPLVEIVNFQSEAIPGLGQEATDRIMGQLWEGLYRNYILPVSSSPEQLHQPMPLILMEKQNDHLIVLFQNEEKELERLYQVYSN</sequence>
<evidence type="ECO:0000313" key="1">
    <source>
        <dbReference type="EMBL" id="ENH97470.1"/>
    </source>
</evidence>
<accession>N4WSY8</accession>
<dbReference type="STRING" id="1308866.J416_05648"/>
<dbReference type="EMBL" id="APML01000019">
    <property type="protein sequence ID" value="ENH97470.1"/>
    <property type="molecule type" value="Genomic_DNA"/>
</dbReference>
<gene>
    <name evidence="1" type="ORF">J416_05648</name>
</gene>
<protein>
    <submittedName>
        <fullName evidence="1">Uncharacterized protein</fullName>
    </submittedName>
</protein>
<dbReference type="AlphaFoldDB" id="N4WSY8"/>
<name>N4WSY8_9BACI</name>
<organism evidence="1 2">
    <name type="scientific">Gracilibacillus halophilus YIM-C55.5</name>
    <dbReference type="NCBI Taxonomy" id="1308866"/>
    <lineage>
        <taxon>Bacteria</taxon>
        <taxon>Bacillati</taxon>
        <taxon>Bacillota</taxon>
        <taxon>Bacilli</taxon>
        <taxon>Bacillales</taxon>
        <taxon>Bacillaceae</taxon>
        <taxon>Gracilibacillus</taxon>
    </lineage>
</organism>